<feature type="chain" id="PRO_5036485358" description="Xaa-Pro dipeptidyl-peptidase-like domain-containing protein" evidence="1">
    <location>
        <begin position="18"/>
        <end position="369"/>
    </location>
</feature>
<dbReference type="PANTHER" id="PTHR43265">
    <property type="entry name" value="ESTERASE ESTD"/>
    <property type="match status" value="1"/>
</dbReference>
<evidence type="ECO:0000313" key="4">
    <source>
        <dbReference type="Proteomes" id="UP000198711"/>
    </source>
</evidence>
<keyword evidence="1" id="KW-0732">Signal</keyword>
<evidence type="ECO:0000259" key="2">
    <source>
        <dbReference type="Pfam" id="PF02129"/>
    </source>
</evidence>
<dbReference type="Proteomes" id="UP000198711">
    <property type="component" value="Unassembled WGS sequence"/>
</dbReference>
<dbReference type="PANTHER" id="PTHR43265:SF1">
    <property type="entry name" value="ESTERASE ESTD"/>
    <property type="match status" value="1"/>
</dbReference>
<proteinExistence type="predicted"/>
<reference evidence="3 4" key="1">
    <citation type="submission" date="2016-10" db="EMBL/GenBank/DDBJ databases">
        <authorList>
            <person name="Varghese N."/>
            <person name="Submissions S."/>
        </authorList>
    </citation>
    <scope>NUCLEOTIDE SEQUENCE [LARGE SCALE GENOMIC DNA]</scope>
    <source>
        <strain evidence="3 4">DSM 25353</strain>
    </source>
</reference>
<accession>A0A8X8IE85</accession>
<comment type="caution">
    <text evidence="3">The sequence shown here is derived from an EMBL/GenBank/DDBJ whole genome shotgun (WGS) entry which is preliminary data.</text>
</comment>
<dbReference type="Gene3D" id="3.40.50.1820">
    <property type="entry name" value="alpha/beta hydrolase"/>
    <property type="match status" value="1"/>
</dbReference>
<dbReference type="InterPro" id="IPR029058">
    <property type="entry name" value="AB_hydrolase_fold"/>
</dbReference>
<dbReference type="AlphaFoldDB" id="A0A8X8IE85"/>
<feature type="domain" description="Xaa-Pro dipeptidyl-peptidase-like" evidence="2">
    <location>
        <begin position="46"/>
        <end position="305"/>
    </location>
</feature>
<dbReference type="Pfam" id="PF02129">
    <property type="entry name" value="Peptidase_S15"/>
    <property type="match status" value="1"/>
</dbReference>
<dbReference type="InterPro" id="IPR000383">
    <property type="entry name" value="Xaa-Pro-like_dom"/>
</dbReference>
<gene>
    <name evidence="3" type="ORF">SAMN05444410_10459</name>
</gene>
<organism evidence="3 4">
    <name type="scientific">Hydrobacter penzbergensis</name>
    <dbReference type="NCBI Taxonomy" id="1235997"/>
    <lineage>
        <taxon>Bacteria</taxon>
        <taxon>Pseudomonadati</taxon>
        <taxon>Bacteroidota</taxon>
        <taxon>Chitinophagia</taxon>
        <taxon>Chitinophagales</taxon>
        <taxon>Chitinophagaceae</taxon>
        <taxon>Hydrobacter</taxon>
    </lineage>
</organism>
<feature type="signal peptide" evidence="1">
    <location>
        <begin position="1"/>
        <end position="17"/>
    </location>
</feature>
<dbReference type="SUPFAM" id="SSF53474">
    <property type="entry name" value="alpha/beta-Hydrolases"/>
    <property type="match status" value="1"/>
</dbReference>
<sequence>MRKLFLALTGILSVAQAQTNNRPQTPKPPFHYNVDSVEYDNTEKTVHLGATLTYPKTKGPFPVAIMITGSGLQDRDETIFNHKPFAVIADYLTNHGIAVLRVDDRNIGKSKGDVLNASSADFANDVEASIHYLLTRKEINKRKIGLIGHSEGGFIAPLVYTRWPHLSFIISLAGTGVSGAEILLKQQTDPLKNAVNGDTYNAFYSLTKQTLQIIHDHANENDSLILDRAKELFASWKNGLPDSILTPLNAKKVTPEIYADFQVKAELKPWLKYFIATEPDLFWSKVKCPVLVLNGEKDIQVYPEQNVSAITASLNKAGNKNVTTKIFPGLNHLFQHCTKCTIQEYAQLSETFAPEVLEVMNNWLISKIL</sequence>
<keyword evidence="4" id="KW-1185">Reference proteome</keyword>
<evidence type="ECO:0000313" key="3">
    <source>
        <dbReference type="EMBL" id="SDW59731.1"/>
    </source>
</evidence>
<evidence type="ECO:0000256" key="1">
    <source>
        <dbReference type="SAM" id="SignalP"/>
    </source>
</evidence>
<protein>
    <recommendedName>
        <fullName evidence="2">Xaa-Pro dipeptidyl-peptidase-like domain-containing protein</fullName>
    </recommendedName>
</protein>
<dbReference type="RefSeq" id="WP_092723026.1">
    <property type="nucleotide sequence ID" value="NZ_FNNO01000004.1"/>
</dbReference>
<dbReference type="InterPro" id="IPR053145">
    <property type="entry name" value="AB_hydrolase_Est10"/>
</dbReference>
<name>A0A8X8IE85_9BACT</name>
<dbReference type="EMBL" id="FNNO01000004">
    <property type="protein sequence ID" value="SDW59731.1"/>
    <property type="molecule type" value="Genomic_DNA"/>
</dbReference>
<dbReference type="GO" id="GO:0052689">
    <property type="term" value="F:carboxylic ester hydrolase activity"/>
    <property type="evidence" value="ECO:0007669"/>
    <property type="project" value="TreeGrafter"/>
</dbReference>